<dbReference type="Proteomes" id="UP000193411">
    <property type="component" value="Unassembled WGS sequence"/>
</dbReference>
<dbReference type="OrthoDB" id="5757887at2759"/>
<accession>A0A1Y2H9Z5</accession>
<sequence>MSLIITSSSEQADCFLLFAAPSSHPPSDLSPTAARPKCHLRVARLMTKFALEPPFSWSHFPTRHSTVSATTFRVGQSAATYLASLQNTSAQNPSASQQRANQLLATPKQRFRQRRARPDHIPNKSAAAATKSTPRRPAPGVAASSAPLAPSSAVVERKNRDRIKIGITQALEQVGMPPSHSQFLACHKLLYGNCTFQIGDRIKTTKIPGDDIVQVVRAELQRNLELIENRL</sequence>
<protein>
    <submittedName>
        <fullName evidence="3">Uncharacterized protein</fullName>
    </submittedName>
</protein>
<dbReference type="AlphaFoldDB" id="A0A1Y2H9Z5"/>
<name>A0A1Y2H9Z5_9FUNG</name>
<evidence type="ECO:0000313" key="4">
    <source>
        <dbReference type="Proteomes" id="UP000193411"/>
    </source>
</evidence>
<proteinExistence type="predicted"/>
<feature type="compositionally biased region" description="Low complexity" evidence="1">
    <location>
        <begin position="138"/>
        <end position="154"/>
    </location>
</feature>
<gene>
    <name evidence="2" type="ORF">BCR44DRAFT_1448204</name>
    <name evidence="3" type="ORF">BCR44DRAFT_34403</name>
</gene>
<dbReference type="EMBL" id="MCFL01000083">
    <property type="protein sequence ID" value="ORZ30513.1"/>
    <property type="molecule type" value="Genomic_DNA"/>
</dbReference>
<organism evidence="3 4">
    <name type="scientific">Catenaria anguillulae PL171</name>
    <dbReference type="NCBI Taxonomy" id="765915"/>
    <lineage>
        <taxon>Eukaryota</taxon>
        <taxon>Fungi</taxon>
        <taxon>Fungi incertae sedis</taxon>
        <taxon>Blastocladiomycota</taxon>
        <taxon>Blastocladiomycetes</taxon>
        <taxon>Blastocladiales</taxon>
        <taxon>Catenariaceae</taxon>
        <taxon>Catenaria</taxon>
    </lineage>
</organism>
<comment type="caution">
    <text evidence="3">The sequence shown here is derived from an EMBL/GenBank/DDBJ whole genome shotgun (WGS) entry which is preliminary data.</text>
</comment>
<evidence type="ECO:0000313" key="3">
    <source>
        <dbReference type="EMBL" id="ORZ30513.1"/>
    </source>
</evidence>
<dbReference type="EMBL" id="MCFL01000135">
    <property type="protein sequence ID" value="ORZ29689.1"/>
    <property type="molecule type" value="Genomic_DNA"/>
</dbReference>
<evidence type="ECO:0000256" key="1">
    <source>
        <dbReference type="SAM" id="MobiDB-lite"/>
    </source>
</evidence>
<keyword evidence="4" id="KW-1185">Reference proteome</keyword>
<evidence type="ECO:0000313" key="2">
    <source>
        <dbReference type="EMBL" id="ORZ29689.1"/>
    </source>
</evidence>
<reference evidence="3 4" key="1">
    <citation type="submission" date="2016-07" db="EMBL/GenBank/DDBJ databases">
        <title>Pervasive Adenine N6-methylation of Active Genes in Fungi.</title>
        <authorList>
            <consortium name="DOE Joint Genome Institute"/>
            <person name="Mondo S.J."/>
            <person name="Dannebaum R.O."/>
            <person name="Kuo R.C."/>
            <person name="Labutti K."/>
            <person name="Haridas S."/>
            <person name="Kuo A."/>
            <person name="Salamov A."/>
            <person name="Ahrendt S.R."/>
            <person name="Lipzen A."/>
            <person name="Sullivan W."/>
            <person name="Andreopoulos W.B."/>
            <person name="Clum A."/>
            <person name="Lindquist E."/>
            <person name="Daum C."/>
            <person name="Ramamoorthy G.K."/>
            <person name="Gryganskyi A."/>
            <person name="Culley D."/>
            <person name="Magnuson J.K."/>
            <person name="James T.Y."/>
            <person name="O'Malley M.A."/>
            <person name="Stajich J.E."/>
            <person name="Spatafora J.W."/>
            <person name="Visel A."/>
            <person name="Grigoriev I.V."/>
        </authorList>
    </citation>
    <scope>NUCLEOTIDE SEQUENCE [LARGE SCALE GENOMIC DNA]</scope>
    <source>
        <strain evidence="3 4">PL171</strain>
    </source>
</reference>
<feature type="region of interest" description="Disordered" evidence="1">
    <location>
        <begin position="106"/>
        <end position="155"/>
    </location>
</feature>